<name>A0A9W6W338_9ACTN</name>
<dbReference type="Proteomes" id="UP001165135">
    <property type="component" value="Unassembled WGS sequence"/>
</dbReference>
<comment type="caution">
    <text evidence="7">The sequence shown here is derived from an EMBL/GenBank/DDBJ whole genome shotgun (WGS) entry which is preliminary data.</text>
</comment>
<keyword evidence="4" id="KW-0456">Lyase</keyword>
<dbReference type="CDD" id="cd00452">
    <property type="entry name" value="KDPG_aldolase"/>
    <property type="match status" value="1"/>
</dbReference>
<dbReference type="RefSeq" id="WP_285579942.1">
    <property type="nucleotide sequence ID" value="NZ_BSTJ01000007.1"/>
</dbReference>
<proteinExistence type="inferred from homology"/>
<protein>
    <submittedName>
        <fullName evidence="7">Ketohydroxyglutarate aldolase</fullName>
    </submittedName>
</protein>
<dbReference type="InterPro" id="IPR000887">
    <property type="entry name" value="Aldlse_KDPG_KHG"/>
</dbReference>
<dbReference type="EMBL" id="BSTK01000013">
    <property type="protein sequence ID" value="GLY89585.1"/>
    <property type="molecule type" value="Genomic_DNA"/>
</dbReference>
<dbReference type="GO" id="GO:0016829">
    <property type="term" value="F:lyase activity"/>
    <property type="evidence" value="ECO:0007669"/>
    <property type="project" value="UniProtKB-KW"/>
</dbReference>
<evidence type="ECO:0000256" key="1">
    <source>
        <dbReference type="ARBA" id="ARBA00004761"/>
    </source>
</evidence>
<evidence type="ECO:0000313" key="7">
    <source>
        <dbReference type="EMBL" id="GLY89585.1"/>
    </source>
</evidence>
<keyword evidence="8" id="KW-1185">Reference proteome</keyword>
<dbReference type="SUPFAM" id="SSF51569">
    <property type="entry name" value="Aldolase"/>
    <property type="match status" value="1"/>
</dbReference>
<evidence type="ECO:0000313" key="8">
    <source>
        <dbReference type="Proteomes" id="UP001165074"/>
    </source>
</evidence>
<evidence type="ECO:0000256" key="4">
    <source>
        <dbReference type="ARBA" id="ARBA00023239"/>
    </source>
</evidence>
<dbReference type="PANTHER" id="PTHR30246">
    <property type="entry name" value="2-KETO-3-DEOXY-6-PHOSPHOGLUCONATE ALDOLASE"/>
    <property type="match status" value="1"/>
</dbReference>
<reference evidence="6" key="1">
    <citation type="submission" date="2023-03" db="EMBL/GenBank/DDBJ databases">
        <title>Actinoallomurus iriomotensis NBRC 103681.</title>
        <authorList>
            <person name="Ichikawa N."/>
            <person name="Sato H."/>
            <person name="Tonouchi N."/>
        </authorList>
    </citation>
    <scope>NUCLEOTIDE SEQUENCE</scope>
    <source>
        <strain evidence="6">NBRC 103681</strain>
    </source>
</reference>
<keyword evidence="5" id="KW-0119">Carbohydrate metabolism</keyword>
<comment type="similarity">
    <text evidence="2">Belongs to the KHG/KDPG aldolase family.</text>
</comment>
<organism evidence="7 8">
    <name type="scientific">Actinoallomurus iriomotensis</name>
    <dbReference type="NCBI Taxonomy" id="478107"/>
    <lineage>
        <taxon>Bacteria</taxon>
        <taxon>Bacillati</taxon>
        <taxon>Actinomycetota</taxon>
        <taxon>Actinomycetes</taxon>
        <taxon>Streptosporangiales</taxon>
        <taxon>Thermomonosporaceae</taxon>
        <taxon>Actinoallomurus</taxon>
    </lineage>
</organism>
<dbReference type="AlphaFoldDB" id="A0A9W6W338"/>
<evidence type="ECO:0000256" key="3">
    <source>
        <dbReference type="ARBA" id="ARBA00011233"/>
    </source>
</evidence>
<dbReference type="Pfam" id="PF01081">
    <property type="entry name" value="Aldolase"/>
    <property type="match status" value="1"/>
</dbReference>
<comment type="pathway">
    <text evidence="1">Carbohydrate acid metabolism.</text>
</comment>
<sequence length="199" mass="20028">MDHVAIERAIGEARLLPVLRTPDAGGAVRAASTLIDAGLGVVELTATTPGWADALRDVRQAHPGAVLGAGTVTTEADARRAVEAGADFLVSPYPAEAVRVFAADTGTVFLEGGFTPGEVAAASGRGIAKLFPAHVGGPAYLRSVLAVLPGARIVPTGGIGLGEVRAYLDAGAYAVGVGSELVKSPDPAAAVRELLEELS</sequence>
<evidence type="ECO:0000313" key="6">
    <source>
        <dbReference type="EMBL" id="GLY77404.1"/>
    </source>
</evidence>
<dbReference type="Proteomes" id="UP001165074">
    <property type="component" value="Unassembled WGS sequence"/>
</dbReference>
<reference evidence="7" key="2">
    <citation type="submission" date="2023-03" db="EMBL/GenBank/DDBJ databases">
        <title>Actinoallomurus iriomotensis NBRC 103684.</title>
        <authorList>
            <person name="Ichikawa N."/>
            <person name="Sato H."/>
            <person name="Tonouchi N."/>
        </authorList>
    </citation>
    <scope>NUCLEOTIDE SEQUENCE</scope>
    <source>
        <strain evidence="7">NBRC 103684</strain>
    </source>
</reference>
<evidence type="ECO:0000256" key="2">
    <source>
        <dbReference type="ARBA" id="ARBA00006906"/>
    </source>
</evidence>
<accession>A0A9W6W338</accession>
<evidence type="ECO:0000256" key="5">
    <source>
        <dbReference type="ARBA" id="ARBA00023277"/>
    </source>
</evidence>
<gene>
    <name evidence="6" type="ORF">Airi01_056710</name>
    <name evidence="7" type="ORF">Airi02_075140</name>
</gene>
<dbReference type="Gene3D" id="3.20.20.70">
    <property type="entry name" value="Aldolase class I"/>
    <property type="match status" value="1"/>
</dbReference>
<comment type="subunit">
    <text evidence="3">Homotrimer.</text>
</comment>
<dbReference type="InterPro" id="IPR013785">
    <property type="entry name" value="Aldolase_TIM"/>
</dbReference>
<dbReference type="PANTHER" id="PTHR30246:SF1">
    <property type="entry name" value="2-DEHYDRO-3-DEOXY-6-PHOSPHOGALACTONATE ALDOLASE-RELATED"/>
    <property type="match status" value="1"/>
</dbReference>
<dbReference type="EMBL" id="BSTJ01000007">
    <property type="protein sequence ID" value="GLY77404.1"/>
    <property type="molecule type" value="Genomic_DNA"/>
</dbReference>